<accession>A0ABR0PMI5</accession>
<keyword evidence="3" id="KW-1185">Reference proteome</keyword>
<evidence type="ECO:0000313" key="3">
    <source>
        <dbReference type="Proteomes" id="UP001358586"/>
    </source>
</evidence>
<proteinExistence type="predicted"/>
<gene>
    <name evidence="2" type="ORF">PVK06_020499</name>
</gene>
<protein>
    <submittedName>
        <fullName evidence="2">Uncharacterized protein</fullName>
    </submittedName>
</protein>
<evidence type="ECO:0000256" key="1">
    <source>
        <dbReference type="SAM" id="MobiDB-lite"/>
    </source>
</evidence>
<name>A0ABR0PMI5_GOSAR</name>
<evidence type="ECO:0000313" key="2">
    <source>
        <dbReference type="EMBL" id="KAK5825642.1"/>
    </source>
</evidence>
<comment type="caution">
    <text evidence="2">The sequence shown here is derived from an EMBL/GenBank/DDBJ whole genome shotgun (WGS) entry which is preliminary data.</text>
</comment>
<dbReference type="Proteomes" id="UP001358586">
    <property type="component" value="Chromosome 6"/>
</dbReference>
<sequence length="225" mass="25417">MGLDHFLKITLPTYINLVRAFYSNAKLEHDESDDTMITITSFFMNTPIRLTLDEFGNPLHFPYKTQYFITSGHASELNVYDRVLHLIITWNLHVIKKHAMLCSTDCCWIDSVQFDRCPNLTLIMFNDITKAIGTAMSTNLTLLYGTCLFRKLGIDTLGDIPITTNQPISFGALHHAGFYFDANFGNWIKSGATHEDDHVEGPFKDASTLEHVPSPKHVHPPTALS</sequence>
<organism evidence="2 3">
    <name type="scientific">Gossypium arboreum</name>
    <name type="common">Tree cotton</name>
    <name type="synonym">Gossypium nanking</name>
    <dbReference type="NCBI Taxonomy" id="29729"/>
    <lineage>
        <taxon>Eukaryota</taxon>
        <taxon>Viridiplantae</taxon>
        <taxon>Streptophyta</taxon>
        <taxon>Embryophyta</taxon>
        <taxon>Tracheophyta</taxon>
        <taxon>Spermatophyta</taxon>
        <taxon>Magnoliopsida</taxon>
        <taxon>eudicotyledons</taxon>
        <taxon>Gunneridae</taxon>
        <taxon>Pentapetalae</taxon>
        <taxon>rosids</taxon>
        <taxon>malvids</taxon>
        <taxon>Malvales</taxon>
        <taxon>Malvaceae</taxon>
        <taxon>Malvoideae</taxon>
        <taxon>Gossypium</taxon>
    </lineage>
</organism>
<reference evidence="2 3" key="1">
    <citation type="submission" date="2023-03" db="EMBL/GenBank/DDBJ databases">
        <title>WGS of Gossypium arboreum.</title>
        <authorList>
            <person name="Yu D."/>
        </authorList>
    </citation>
    <scope>NUCLEOTIDE SEQUENCE [LARGE SCALE GENOMIC DNA]</scope>
    <source>
        <tissue evidence="2">Leaf</tissue>
    </source>
</reference>
<dbReference type="EMBL" id="JARKNE010000006">
    <property type="protein sequence ID" value="KAK5825642.1"/>
    <property type="molecule type" value="Genomic_DNA"/>
</dbReference>
<feature type="region of interest" description="Disordered" evidence="1">
    <location>
        <begin position="199"/>
        <end position="225"/>
    </location>
</feature>